<name>A0A2U8HBI9_9RHOO</name>
<protein>
    <recommendedName>
        <fullName evidence="2">Peptidase M15C domain-containing protein</fullName>
    </recommendedName>
</protein>
<dbReference type="EMBL" id="CP022188">
    <property type="protein sequence ID" value="AWI82065.1"/>
    <property type="molecule type" value="Genomic_DNA"/>
</dbReference>
<evidence type="ECO:0000313" key="3">
    <source>
        <dbReference type="EMBL" id="AWI82065.1"/>
    </source>
</evidence>
<evidence type="ECO:0000313" key="4">
    <source>
        <dbReference type="Proteomes" id="UP000244902"/>
    </source>
</evidence>
<evidence type="ECO:0000259" key="2">
    <source>
        <dbReference type="Pfam" id="PF13539"/>
    </source>
</evidence>
<feature type="domain" description="Peptidase M15C" evidence="2">
    <location>
        <begin position="166"/>
        <end position="230"/>
    </location>
</feature>
<dbReference type="Pfam" id="PF13539">
    <property type="entry name" value="Peptidase_M15_4"/>
    <property type="match status" value="1"/>
</dbReference>
<organism evidence="3 4">
    <name type="scientific">Parazoarcus communis</name>
    <dbReference type="NCBI Taxonomy" id="41977"/>
    <lineage>
        <taxon>Bacteria</taxon>
        <taxon>Pseudomonadati</taxon>
        <taxon>Pseudomonadota</taxon>
        <taxon>Betaproteobacteria</taxon>
        <taxon>Rhodocyclales</taxon>
        <taxon>Zoogloeaceae</taxon>
        <taxon>Parazoarcus</taxon>
    </lineage>
</organism>
<dbReference type="SUPFAM" id="SSF55166">
    <property type="entry name" value="Hedgehog/DD-peptidase"/>
    <property type="match status" value="1"/>
</dbReference>
<dbReference type="Gene3D" id="3.30.1380.10">
    <property type="match status" value="1"/>
</dbReference>
<dbReference type="GO" id="GO:0008233">
    <property type="term" value="F:peptidase activity"/>
    <property type="evidence" value="ECO:0007669"/>
    <property type="project" value="InterPro"/>
</dbReference>
<dbReference type="OrthoDB" id="8479979at2"/>
<dbReference type="Proteomes" id="UP000244902">
    <property type="component" value="Chromosome"/>
</dbReference>
<dbReference type="InterPro" id="IPR009045">
    <property type="entry name" value="Zn_M74/Hedgehog-like"/>
</dbReference>
<reference evidence="3 4" key="1">
    <citation type="submission" date="2017-06" db="EMBL/GenBank/DDBJ databases">
        <title>Azoarcus sp. TSNA42 complete genome sequence.</title>
        <authorList>
            <person name="Woo J.-H."/>
            <person name="Kim H.-S."/>
        </authorList>
    </citation>
    <scope>NUCLEOTIDE SEQUENCE [LARGE SCALE GENOMIC DNA]</scope>
    <source>
        <strain evidence="3 4">TSNA42</strain>
    </source>
</reference>
<evidence type="ECO:0000256" key="1">
    <source>
        <dbReference type="SAM" id="MobiDB-lite"/>
    </source>
</evidence>
<gene>
    <name evidence="3" type="ORF">CEW87_14460</name>
</gene>
<sequence>MRGITRPWQAGRLKAGKVWKLAIERLLTAGMLIRRRVAFTLAALVLTGAPALLIPHFNAPLPLPEQAGNPASESRIAALLTGEQLLPPPPLPPDIFASREVELLRPTTTDANRDWKRLDTEFRQRLLAAFTLMRDRHGYETVLIEGYRSPARQDQLAALGGSITRAAAYQSYHQYGLAADYAFLREGRLVISERDPWAMQAYVRFGHIAEELGLTWGGRWTLKDFGHVELRRPSPHDRRPRTAGNTLHPPTDDQS</sequence>
<dbReference type="InterPro" id="IPR039561">
    <property type="entry name" value="Peptidase_M15C"/>
</dbReference>
<proteinExistence type="predicted"/>
<dbReference type="AlphaFoldDB" id="A0A2U8HBI9"/>
<feature type="region of interest" description="Disordered" evidence="1">
    <location>
        <begin position="231"/>
        <end position="255"/>
    </location>
</feature>
<dbReference type="CDD" id="cd14845">
    <property type="entry name" value="L-Ala-D-Glu_peptidase_like"/>
    <property type="match status" value="1"/>
</dbReference>
<accession>A0A2U8HBI9</accession>